<dbReference type="RefSeq" id="WP_382342821.1">
    <property type="nucleotide sequence ID" value="NZ_JBHSAB010000019.1"/>
</dbReference>
<organism evidence="1 2">
    <name type="scientific">Legionella dresdenensis</name>
    <dbReference type="NCBI Taxonomy" id="450200"/>
    <lineage>
        <taxon>Bacteria</taxon>
        <taxon>Pseudomonadati</taxon>
        <taxon>Pseudomonadota</taxon>
        <taxon>Gammaproteobacteria</taxon>
        <taxon>Legionellales</taxon>
        <taxon>Legionellaceae</taxon>
        <taxon>Legionella</taxon>
    </lineage>
</organism>
<name>A0ABV8CF93_9GAMM</name>
<gene>
    <name evidence="1" type="ORF">ACFORL_07945</name>
</gene>
<protein>
    <submittedName>
        <fullName evidence="1">Uncharacterized protein</fullName>
    </submittedName>
</protein>
<evidence type="ECO:0000313" key="2">
    <source>
        <dbReference type="Proteomes" id="UP001595758"/>
    </source>
</evidence>
<evidence type="ECO:0000313" key="1">
    <source>
        <dbReference type="EMBL" id="MFC3909004.1"/>
    </source>
</evidence>
<comment type="caution">
    <text evidence="1">The sequence shown here is derived from an EMBL/GenBank/DDBJ whole genome shotgun (WGS) entry which is preliminary data.</text>
</comment>
<dbReference type="EMBL" id="JBHSAB010000019">
    <property type="protein sequence ID" value="MFC3909004.1"/>
    <property type="molecule type" value="Genomic_DNA"/>
</dbReference>
<dbReference type="Proteomes" id="UP001595758">
    <property type="component" value="Unassembled WGS sequence"/>
</dbReference>
<keyword evidence="2" id="KW-1185">Reference proteome</keyword>
<reference evidence="2" key="1">
    <citation type="journal article" date="2019" name="Int. J. Syst. Evol. Microbiol.">
        <title>The Global Catalogue of Microorganisms (GCM) 10K type strain sequencing project: providing services to taxonomists for standard genome sequencing and annotation.</title>
        <authorList>
            <consortium name="The Broad Institute Genomics Platform"/>
            <consortium name="The Broad Institute Genome Sequencing Center for Infectious Disease"/>
            <person name="Wu L."/>
            <person name="Ma J."/>
        </authorList>
    </citation>
    <scope>NUCLEOTIDE SEQUENCE [LARGE SCALE GENOMIC DNA]</scope>
    <source>
        <strain evidence="2">CCUG 59858</strain>
    </source>
</reference>
<proteinExistence type="predicted"/>
<sequence length="274" mass="31219">MSRIRTVKPEFWTSEQVLGCSLTARLLFIGMWNFCDDHGVHPASYIRIKAEVFPADDCTINDVKNWINELIHNNLLREYVVDDEKFWLVTGWKKHQRIDKPTYRHPMPESALKKIDDNSTITHGALAELSPIAIKLLNESSTTERNGRERIGEDINICEVQTSPVDVVHPDSNISIEIFEHWKTVMNHPCAKFDNKRKRIITNALKLGYSVADLKQAIDGCACNPYNMGKNPTNTIYDDIGLIFRDAERIERYMNNATNSANEVQASSIMAGVL</sequence>
<accession>A0ABV8CF93</accession>